<comment type="function">
    <text evidence="8 16">Catalyzes the ATP-dependent conversion of 7-carboxy-7-deazaguanine (CDG) to 7-cyano-7-deazaguanine (preQ(0)).</text>
</comment>
<keyword evidence="18" id="KW-1185">Reference proteome</keyword>
<evidence type="ECO:0000256" key="13">
    <source>
        <dbReference type="ARBA" id="ARBA00076159"/>
    </source>
</evidence>
<dbReference type="RefSeq" id="WP_014888935.1">
    <property type="nucleotide sequence ID" value="NC_018420.1"/>
</dbReference>
<dbReference type="InterPro" id="IPR014729">
    <property type="entry name" value="Rossmann-like_a/b/a_fold"/>
</dbReference>
<evidence type="ECO:0000313" key="17">
    <source>
        <dbReference type="EMBL" id="AFP85638.1"/>
    </source>
</evidence>
<dbReference type="NCBIfam" id="NF008317">
    <property type="entry name" value="PRK11106.1"/>
    <property type="match status" value="1"/>
</dbReference>
<dbReference type="SUPFAM" id="SSF52402">
    <property type="entry name" value="Adenine nucleotide alpha hydrolases-like"/>
    <property type="match status" value="1"/>
</dbReference>
<evidence type="ECO:0000256" key="5">
    <source>
        <dbReference type="ARBA" id="ARBA00022785"/>
    </source>
</evidence>
<keyword evidence="5 16" id="KW-0671">Queuosine biosynthesis</keyword>
<evidence type="ECO:0000256" key="9">
    <source>
        <dbReference type="ARBA" id="ARBA00037993"/>
    </source>
</evidence>
<keyword evidence="6 16" id="KW-0862">Zinc</keyword>
<comment type="pathway">
    <text evidence="1 16">Purine metabolism; 7-cyano-7-deazaguanine biosynthesis.</text>
</comment>
<evidence type="ECO:0000256" key="12">
    <source>
        <dbReference type="ARBA" id="ARBA00069440"/>
    </source>
</evidence>
<dbReference type="Gene3D" id="3.40.50.620">
    <property type="entry name" value="HUPs"/>
    <property type="match status" value="1"/>
</dbReference>
<proteinExistence type="inferred from homology"/>
<dbReference type="AlphaFoldDB" id="J3YT80"/>
<feature type="binding site" evidence="16">
    <location>
        <position position="197"/>
    </location>
    <ligand>
        <name>Zn(2+)</name>
        <dbReference type="ChEBI" id="CHEBI:29105"/>
    </ligand>
</feature>
<evidence type="ECO:0000256" key="7">
    <source>
        <dbReference type="ARBA" id="ARBA00022840"/>
    </source>
</evidence>
<keyword evidence="3 16" id="KW-0479">Metal-binding</keyword>
<dbReference type="Proteomes" id="UP000003937">
    <property type="component" value="Chromosome"/>
</dbReference>
<dbReference type="GO" id="GO:0005524">
    <property type="term" value="F:ATP binding"/>
    <property type="evidence" value="ECO:0007669"/>
    <property type="project" value="UniProtKB-UniRule"/>
</dbReference>
<protein>
    <recommendedName>
        <fullName evidence="12 16">7-cyano-7-deazaguanine synthase</fullName>
        <ecNumber evidence="10 16">6.3.4.20</ecNumber>
    </recommendedName>
    <alternativeName>
        <fullName evidence="15 16">7-cyano-7-carbaguanine synthase</fullName>
    </alternativeName>
    <alternativeName>
        <fullName evidence="14 16">PreQ(0) synthase</fullName>
    </alternativeName>
    <alternativeName>
        <fullName evidence="13 16">Queuosine biosynthesis protein QueC</fullName>
    </alternativeName>
</protein>
<dbReference type="Pfam" id="PF06508">
    <property type="entry name" value="QueC"/>
    <property type="match status" value="1"/>
</dbReference>
<evidence type="ECO:0000256" key="16">
    <source>
        <dbReference type="HAMAP-Rule" id="MF_01633"/>
    </source>
</evidence>
<evidence type="ECO:0000256" key="1">
    <source>
        <dbReference type="ARBA" id="ARBA00005061"/>
    </source>
</evidence>
<evidence type="ECO:0000313" key="18">
    <source>
        <dbReference type="Proteomes" id="UP000003937"/>
    </source>
</evidence>
<feature type="binding site" evidence="16">
    <location>
        <position position="203"/>
    </location>
    <ligand>
        <name>Zn(2+)</name>
        <dbReference type="ChEBI" id="CHEBI:29105"/>
    </ligand>
</feature>
<dbReference type="GO" id="GO:0008270">
    <property type="term" value="F:zinc ion binding"/>
    <property type="evidence" value="ECO:0007669"/>
    <property type="project" value="UniProtKB-UniRule"/>
</dbReference>
<evidence type="ECO:0000256" key="8">
    <source>
        <dbReference type="ARBA" id="ARBA00037768"/>
    </source>
</evidence>
<dbReference type="PATRIC" id="fig|134287.3.peg.322"/>
<dbReference type="GO" id="GO:0016879">
    <property type="term" value="F:ligase activity, forming carbon-nitrogen bonds"/>
    <property type="evidence" value="ECO:0007669"/>
    <property type="project" value="UniProtKB-UniRule"/>
</dbReference>
<dbReference type="EMBL" id="CP003547">
    <property type="protein sequence ID" value="AFP85638.1"/>
    <property type="molecule type" value="Genomic_DNA"/>
</dbReference>
<evidence type="ECO:0000256" key="2">
    <source>
        <dbReference type="ARBA" id="ARBA00022598"/>
    </source>
</evidence>
<dbReference type="GO" id="GO:0008616">
    <property type="term" value="P:tRNA queuosine(34) biosynthetic process"/>
    <property type="evidence" value="ECO:0007669"/>
    <property type="project" value="UniProtKB-UniRule"/>
</dbReference>
<dbReference type="CDD" id="cd01995">
    <property type="entry name" value="QueC-like"/>
    <property type="match status" value="1"/>
</dbReference>
<gene>
    <name evidence="16" type="primary">queC</name>
    <name evidence="17" type="ORF">A35E_00334</name>
</gene>
<dbReference type="OrthoDB" id="9789567at2"/>
<evidence type="ECO:0000256" key="15">
    <source>
        <dbReference type="ARBA" id="ARBA00080941"/>
    </source>
</evidence>
<dbReference type="HAMAP" id="MF_01633">
    <property type="entry name" value="QueC"/>
    <property type="match status" value="1"/>
</dbReference>
<dbReference type="PIRSF" id="PIRSF006293">
    <property type="entry name" value="ExsB"/>
    <property type="match status" value="1"/>
</dbReference>
<comment type="catalytic activity">
    <reaction evidence="11 16">
        <text>7-carboxy-7-carbaguanine + NH4(+) + 2 ATP = 7-cyano-7-carbaguanine + 2 AMP + 2 diphosphate + 2 H(+)</text>
        <dbReference type="Rhea" id="RHEA:27982"/>
        <dbReference type="ChEBI" id="CHEBI:15378"/>
        <dbReference type="ChEBI" id="CHEBI:28938"/>
        <dbReference type="ChEBI" id="CHEBI:30616"/>
        <dbReference type="ChEBI" id="CHEBI:33019"/>
        <dbReference type="ChEBI" id="CHEBI:45075"/>
        <dbReference type="ChEBI" id="CHEBI:61036"/>
        <dbReference type="ChEBI" id="CHEBI:456215"/>
        <dbReference type="EC" id="6.3.4.20"/>
    </reaction>
</comment>
<dbReference type="PANTHER" id="PTHR42914:SF1">
    <property type="entry name" value="7-CYANO-7-DEAZAGUANINE SYNTHASE"/>
    <property type="match status" value="1"/>
</dbReference>
<dbReference type="FunFam" id="3.40.50.620:FF:000017">
    <property type="entry name" value="7-cyano-7-deazaguanine synthase"/>
    <property type="match status" value="1"/>
</dbReference>
<evidence type="ECO:0000256" key="3">
    <source>
        <dbReference type="ARBA" id="ARBA00022723"/>
    </source>
</evidence>
<evidence type="ECO:0000256" key="11">
    <source>
        <dbReference type="ARBA" id="ARBA00047890"/>
    </source>
</evidence>
<dbReference type="UniPathway" id="UPA00391"/>
<feature type="binding site" evidence="16">
    <location>
        <position position="200"/>
    </location>
    <ligand>
        <name>Zn(2+)</name>
        <dbReference type="ChEBI" id="CHEBI:29105"/>
    </ligand>
</feature>
<keyword evidence="2 16" id="KW-0436">Ligase</keyword>
<comment type="similarity">
    <text evidence="9 16">Belongs to the QueC family.</text>
</comment>
<feature type="binding site" evidence="16">
    <location>
        <begin position="8"/>
        <end position="18"/>
    </location>
    <ligand>
        <name>ATP</name>
        <dbReference type="ChEBI" id="CHEBI:30616"/>
    </ligand>
</feature>
<keyword evidence="4 16" id="KW-0547">Nucleotide-binding</keyword>
<organism evidence="17 18">
    <name type="scientific">secondary endosymbiont of Heteropsylla cubana</name>
    <dbReference type="NCBI Taxonomy" id="134287"/>
    <lineage>
        <taxon>Bacteria</taxon>
        <taxon>Pseudomonadati</taxon>
        <taxon>Pseudomonadota</taxon>
        <taxon>Gammaproteobacteria</taxon>
        <taxon>Enterobacterales</taxon>
        <taxon>Enterobacteriaceae</taxon>
        <taxon>aphid secondary symbionts</taxon>
    </lineage>
</organism>
<dbReference type="STRING" id="134287.A35E_00334"/>
<comment type="cofactor">
    <cofactor evidence="16">
        <name>Zn(2+)</name>
        <dbReference type="ChEBI" id="CHEBI:29105"/>
    </cofactor>
    <text evidence="16">Binds 1 zinc ion per subunit.</text>
</comment>
<sequence>MKRAVVVFSGGQDSTTCLIQAITQYDEVHCVTFNYGQRHREEIVVASKLVAKLGITSHKIFDMNILNNMTVSSLIQDKIPLISYENDTSQIPHTFVPGRNILFLTLAAIYSYQIESTVVITGVCETDFSGYPDCRNDFIKALNMAINLGMEYELSFITPLMWLSKAEIWALADYYHQLNLIRYDTLTCYNGVKGDGCAQCQACHLRACGLSRYREDPKRVMNLLKSKINIC</sequence>
<dbReference type="KEGG" id="sehc:A35E_00334"/>
<accession>J3YT80</accession>
<dbReference type="EC" id="6.3.4.20" evidence="10 16"/>
<dbReference type="HOGENOM" id="CLU_081854_0_0_6"/>
<evidence type="ECO:0000256" key="4">
    <source>
        <dbReference type="ARBA" id="ARBA00022741"/>
    </source>
</evidence>
<evidence type="ECO:0000256" key="6">
    <source>
        <dbReference type="ARBA" id="ARBA00022833"/>
    </source>
</evidence>
<keyword evidence="7 16" id="KW-0067">ATP-binding</keyword>
<reference evidence="17 18" key="1">
    <citation type="journal article" date="2012" name="Mol. Biol. Evol.">
        <title>Genome reduction and co-evolution between the primary and secondary bacterial symbionts of psyllids.</title>
        <authorList>
            <person name="Sloan D.B."/>
            <person name="Moran N.A."/>
        </authorList>
    </citation>
    <scope>NUCLEOTIDE SEQUENCE [LARGE SCALE GENOMIC DNA]</scope>
    <source>
        <strain evidence="17">Hcub_S</strain>
    </source>
</reference>
<dbReference type="InterPro" id="IPR018317">
    <property type="entry name" value="QueC"/>
</dbReference>
<dbReference type="NCBIfam" id="TIGR00364">
    <property type="entry name" value="7-cyano-7-deazaguanine synthase QueC"/>
    <property type="match status" value="1"/>
</dbReference>
<evidence type="ECO:0000256" key="10">
    <source>
        <dbReference type="ARBA" id="ARBA00039149"/>
    </source>
</evidence>
<evidence type="ECO:0000256" key="14">
    <source>
        <dbReference type="ARBA" id="ARBA00080406"/>
    </source>
</evidence>
<name>J3YT80_9ENTR</name>
<dbReference type="PANTHER" id="PTHR42914">
    <property type="entry name" value="7-CYANO-7-DEAZAGUANINE SYNTHASE"/>
    <property type="match status" value="1"/>
</dbReference>
<feature type="binding site" evidence="16">
    <location>
        <position position="188"/>
    </location>
    <ligand>
        <name>Zn(2+)</name>
        <dbReference type="ChEBI" id="CHEBI:29105"/>
    </ligand>
</feature>